<keyword evidence="5" id="KW-1185">Reference proteome</keyword>
<feature type="domain" description="Spc7 kinetochore protein" evidence="3">
    <location>
        <begin position="740"/>
        <end position="1054"/>
    </location>
</feature>
<feature type="compositionally biased region" description="Polar residues" evidence="2">
    <location>
        <begin position="97"/>
        <end position="106"/>
    </location>
</feature>
<organism evidence="4 5">
    <name type="scientific">Pachysolen tannophilus NRRL Y-2460</name>
    <dbReference type="NCBI Taxonomy" id="669874"/>
    <lineage>
        <taxon>Eukaryota</taxon>
        <taxon>Fungi</taxon>
        <taxon>Dikarya</taxon>
        <taxon>Ascomycota</taxon>
        <taxon>Saccharomycotina</taxon>
        <taxon>Pichiomycetes</taxon>
        <taxon>Pachysolenaceae</taxon>
        <taxon>Pachysolen</taxon>
    </lineage>
</organism>
<feature type="region of interest" description="Disordered" evidence="2">
    <location>
        <begin position="317"/>
        <end position="389"/>
    </location>
</feature>
<sequence length="1208" mass="137073">MVSAPSSPNKKLFFDADSKENIELNKNNNNINNNNNNNNKKKIVSRRHTLAPSKSILKSRNAISLNAEEDDDGKRGGFSADNHTITIMQKVGPRESLGSSSNYNNKKQTKNKRRVSFAPEVTLHKINTLPSHYFEALPKQREPRRRDSVHFIPPFINKDADEDDEKEDDDGGKEMLTDSSDMEIDDDDDDNNDNTATTQVSTNFVGRNSKIKEPEFTIYQDNDDDIENEATMDVTTNIGSIKNVNHSHEEEIEGNDTVGGDSTMDLTTNYGQVKTTIQSEIGSEEVAMDLTTHHGQIQIFENTNRIIEKSMDMEITENISMPKETTTKKESIIENSSSHETNGSIEISISQDSQDSEQQPFATSTQTQVEKSQQSSMEGESQEENDDISMDLTTVYPSVRKLSEIAEMSEPEDEEMHKKETENATAAKLIRNNAGDENLNQVENQENNDLVGVFGDPTLMLDLLRVTGGSSDLDHNENFNNKDFSTAPLSDASKLTDKYQETSENNKELSDIDPFVSSAPIMLPTTLPQSPHHRTSSKRLSNCTPRKSLQGTNDNGSPNERSSSNKKRKVSVTSPEIPSISNTEEPSPSINKLHSIQAVPNVEADKIDETEKDQLGKSEKPHSAPATPSKSFSVSPRQLNLKEMVNSLTPKRRQKESFTHIAKQMSSPRRRRSLSDITISGLTPLRAAKKNSLTPNKISKEEEVLYGSSRQKKPLLDLQQAVVTTTVSLTGSDGSDGFDDSQDIEDVSDDYVPVALNTFLDTVDIKFHDDLDVKDDFNDSKFICKNGNENLHLSDYVVALQKLKFFELTDFSCKELKKNIVEGKELFEKLEKEILEENPPLIREYMESSETVQSTMNQAFQILKNYAREQAKSVWYGWRSQLIEGVYQGLIKNKRAFEDDKLKVESKLKALKEQYDDLLRRKNETRARLEDLIKDKEEFASCDKEELLRVRKEVIAITDLCLSKKRELVSLNEELTQLEEQLKLKTQMLEDLSIEVEDIAANINYNKVYKSEEVDLLEHKFKLIQSITGFKYVAYDKENCMLQMSLDTIQFEINLNDLKDINSIKIICIDGLASPIISRFSTRLTKLISFKDVPSYLQSFKKLYNNLLKLDKQLWLINLQTPITYIDNDDDEDFIVLRLKIVDKSCKKYIKFVLSLDMLLADNIVIKRENLEIKTIYYNEGKDGSSKEQTDEIINQLKTACDAVHIFE</sequence>
<feature type="compositionally biased region" description="Polar residues" evidence="2">
    <location>
        <begin position="579"/>
        <end position="591"/>
    </location>
</feature>
<feature type="region of interest" description="Disordered" evidence="2">
    <location>
        <begin position="137"/>
        <end position="201"/>
    </location>
</feature>
<dbReference type="GO" id="GO:0007094">
    <property type="term" value="P:mitotic spindle assembly checkpoint signaling"/>
    <property type="evidence" value="ECO:0007669"/>
    <property type="project" value="TreeGrafter"/>
</dbReference>
<accession>A0A1E4TZZ0</accession>
<dbReference type="PANTHER" id="PTHR28260">
    <property type="entry name" value="SPINDLE POLE BODY COMPONENT SPC105"/>
    <property type="match status" value="1"/>
</dbReference>
<feature type="compositionally biased region" description="Acidic residues" evidence="2">
    <location>
        <begin position="380"/>
        <end position="389"/>
    </location>
</feature>
<dbReference type="OrthoDB" id="5592879at2759"/>
<dbReference type="GO" id="GO:1990758">
    <property type="term" value="P:mitotic sister chromatid biorientation"/>
    <property type="evidence" value="ECO:0007669"/>
    <property type="project" value="TreeGrafter"/>
</dbReference>
<feature type="compositionally biased region" description="Basic and acidic residues" evidence="2">
    <location>
        <begin position="138"/>
        <end position="149"/>
    </location>
</feature>
<keyword evidence="1" id="KW-0175">Coiled coil</keyword>
<feature type="compositionally biased region" description="Polar residues" evidence="2">
    <location>
        <begin position="626"/>
        <end position="637"/>
    </location>
</feature>
<feature type="region of interest" description="Disordered" evidence="2">
    <location>
        <begin position="495"/>
        <end position="514"/>
    </location>
</feature>
<feature type="coiled-coil region" evidence="1">
    <location>
        <begin position="894"/>
        <end position="935"/>
    </location>
</feature>
<protein>
    <recommendedName>
        <fullName evidence="3">Spc7 kinetochore protein domain-containing protein</fullName>
    </recommendedName>
</protein>
<feature type="compositionally biased region" description="Polar residues" evidence="2">
    <location>
        <begin position="360"/>
        <end position="371"/>
    </location>
</feature>
<dbReference type="GO" id="GO:0000776">
    <property type="term" value="C:kinetochore"/>
    <property type="evidence" value="ECO:0007669"/>
    <property type="project" value="TreeGrafter"/>
</dbReference>
<dbReference type="SMART" id="SM00787">
    <property type="entry name" value="Spc7"/>
    <property type="match status" value="1"/>
</dbReference>
<dbReference type="GO" id="GO:0034501">
    <property type="term" value="P:protein localization to kinetochore"/>
    <property type="evidence" value="ECO:0007669"/>
    <property type="project" value="TreeGrafter"/>
</dbReference>
<feature type="region of interest" description="Disordered" evidence="2">
    <location>
        <begin position="521"/>
        <end position="591"/>
    </location>
</feature>
<evidence type="ECO:0000259" key="3">
    <source>
        <dbReference type="SMART" id="SM00787"/>
    </source>
</evidence>
<dbReference type="Pfam" id="PF08317">
    <property type="entry name" value="Spc7"/>
    <property type="match status" value="1"/>
</dbReference>
<feature type="compositionally biased region" description="Acidic residues" evidence="2">
    <location>
        <begin position="160"/>
        <end position="171"/>
    </location>
</feature>
<reference evidence="5" key="1">
    <citation type="submission" date="2016-05" db="EMBL/GenBank/DDBJ databases">
        <title>Comparative genomics of biotechnologically important yeasts.</title>
        <authorList>
            <consortium name="DOE Joint Genome Institute"/>
            <person name="Riley R."/>
            <person name="Haridas S."/>
            <person name="Wolfe K.H."/>
            <person name="Lopes M.R."/>
            <person name="Hittinger C.T."/>
            <person name="Goker M."/>
            <person name="Salamov A."/>
            <person name="Wisecaver J."/>
            <person name="Long T.M."/>
            <person name="Aerts A.L."/>
            <person name="Barry K."/>
            <person name="Choi C."/>
            <person name="Clum A."/>
            <person name="Coughlan A.Y."/>
            <person name="Deshpande S."/>
            <person name="Douglass A.P."/>
            <person name="Hanson S.J."/>
            <person name="Klenk H.-P."/>
            <person name="Labutti K."/>
            <person name="Lapidus A."/>
            <person name="Lindquist E."/>
            <person name="Lipzen A."/>
            <person name="Meier-Kolthoff J.P."/>
            <person name="Ohm R.A."/>
            <person name="Otillar R.P."/>
            <person name="Pangilinan J."/>
            <person name="Peng Y."/>
            <person name="Rokas A."/>
            <person name="Rosa C.A."/>
            <person name="Scheuner C."/>
            <person name="Sibirny A.A."/>
            <person name="Slot J.C."/>
            <person name="Stielow J.B."/>
            <person name="Sun H."/>
            <person name="Kurtzman C.P."/>
            <person name="Blackwell M."/>
            <person name="Grigoriev I.V."/>
            <person name="Jeffries T.W."/>
        </authorList>
    </citation>
    <scope>NUCLEOTIDE SEQUENCE [LARGE SCALE GENOMIC DNA]</scope>
    <source>
        <strain evidence="5">NRRL Y-2460</strain>
    </source>
</reference>
<feature type="compositionally biased region" description="Basic and acidic residues" evidence="2">
    <location>
        <begin position="495"/>
        <end position="510"/>
    </location>
</feature>
<evidence type="ECO:0000313" key="5">
    <source>
        <dbReference type="Proteomes" id="UP000094236"/>
    </source>
</evidence>
<evidence type="ECO:0000313" key="4">
    <source>
        <dbReference type="EMBL" id="ODV97316.1"/>
    </source>
</evidence>
<feature type="compositionally biased region" description="Acidic residues" evidence="2">
    <location>
        <begin position="180"/>
        <end position="192"/>
    </location>
</feature>
<dbReference type="STRING" id="669874.A0A1E4TZZ0"/>
<feature type="region of interest" description="Disordered" evidence="2">
    <location>
        <begin position="611"/>
        <end position="637"/>
    </location>
</feature>
<feature type="compositionally biased region" description="Polar residues" evidence="2">
    <location>
        <begin position="333"/>
        <end position="343"/>
    </location>
</feature>
<feature type="region of interest" description="Disordered" evidence="2">
    <location>
        <begin position="652"/>
        <end position="673"/>
    </location>
</feature>
<feature type="compositionally biased region" description="Low complexity" evidence="2">
    <location>
        <begin position="344"/>
        <end position="359"/>
    </location>
</feature>
<evidence type="ECO:0000256" key="2">
    <source>
        <dbReference type="SAM" id="MobiDB-lite"/>
    </source>
</evidence>
<evidence type="ECO:0000256" key="1">
    <source>
        <dbReference type="SAM" id="Coils"/>
    </source>
</evidence>
<proteinExistence type="predicted"/>
<dbReference type="AlphaFoldDB" id="A0A1E4TZZ0"/>
<dbReference type="PANTHER" id="PTHR28260:SF1">
    <property type="entry name" value="SPINDLE POLE BODY COMPONENT SPC105"/>
    <property type="match status" value="1"/>
</dbReference>
<gene>
    <name evidence="4" type="ORF">PACTADRAFT_32788</name>
</gene>
<dbReference type="EMBL" id="KV454012">
    <property type="protein sequence ID" value="ODV97316.1"/>
    <property type="molecule type" value="Genomic_DNA"/>
</dbReference>
<feature type="region of interest" description="Disordered" evidence="2">
    <location>
        <begin position="89"/>
        <end position="118"/>
    </location>
</feature>
<feature type="compositionally biased region" description="Basic and acidic residues" evidence="2">
    <location>
        <begin position="611"/>
        <end position="622"/>
    </location>
</feature>
<dbReference type="Proteomes" id="UP000094236">
    <property type="component" value="Unassembled WGS sequence"/>
</dbReference>
<feature type="compositionally biased region" description="Polar residues" evidence="2">
    <location>
        <begin position="538"/>
        <end position="556"/>
    </location>
</feature>
<dbReference type="InterPro" id="IPR013253">
    <property type="entry name" value="Spc7_domain"/>
</dbReference>
<name>A0A1E4TZZ0_PACTA</name>
<dbReference type="InterPro" id="IPR033338">
    <property type="entry name" value="Spc105/Spc7"/>
</dbReference>
<feature type="coiled-coil region" evidence="1">
    <location>
        <begin position="961"/>
        <end position="995"/>
    </location>
</feature>